<accession>A0A3B0ZU85</accession>
<dbReference type="GO" id="GO:0003824">
    <property type="term" value="F:catalytic activity"/>
    <property type="evidence" value="ECO:0007669"/>
    <property type="project" value="InterPro"/>
</dbReference>
<gene>
    <name evidence="2" type="ORF">MNBD_GAMMA23-1562</name>
</gene>
<reference evidence="2" key="1">
    <citation type="submission" date="2018-06" db="EMBL/GenBank/DDBJ databases">
        <authorList>
            <person name="Zhirakovskaya E."/>
        </authorList>
    </citation>
    <scope>NUCLEOTIDE SEQUENCE</scope>
</reference>
<evidence type="ECO:0000259" key="1">
    <source>
        <dbReference type="Pfam" id="PF03372"/>
    </source>
</evidence>
<dbReference type="PANTHER" id="PTHR14859">
    <property type="entry name" value="CALCOFLUOR WHITE HYPERSENSITIVE PROTEIN PRECURSOR"/>
    <property type="match status" value="1"/>
</dbReference>
<dbReference type="SUPFAM" id="SSF56219">
    <property type="entry name" value="DNase I-like"/>
    <property type="match status" value="1"/>
</dbReference>
<dbReference type="InterPro" id="IPR051916">
    <property type="entry name" value="GPI-anchor_lipid_remodeler"/>
</dbReference>
<dbReference type="InterPro" id="IPR005135">
    <property type="entry name" value="Endo/exonuclease/phosphatase"/>
</dbReference>
<name>A0A3B0ZU85_9ZZZZ</name>
<dbReference type="GO" id="GO:0006506">
    <property type="term" value="P:GPI anchor biosynthetic process"/>
    <property type="evidence" value="ECO:0007669"/>
    <property type="project" value="TreeGrafter"/>
</dbReference>
<dbReference type="Gene3D" id="3.60.10.10">
    <property type="entry name" value="Endonuclease/exonuclease/phosphatase"/>
    <property type="match status" value="1"/>
</dbReference>
<dbReference type="EMBL" id="UOFT01000001">
    <property type="protein sequence ID" value="VAW90952.1"/>
    <property type="molecule type" value="Genomic_DNA"/>
</dbReference>
<feature type="domain" description="Endonuclease/exonuclease/phosphatase" evidence="1">
    <location>
        <begin position="11"/>
        <end position="239"/>
    </location>
</feature>
<dbReference type="InterPro" id="IPR036691">
    <property type="entry name" value="Endo/exonu/phosph_ase_sf"/>
</dbReference>
<sequence>MSVENKILRVMSYNVQVGIHTAKPHHYVLHSWKHVLPHSFRLTNLDRIADLIRDYDIVGMQELDAGSIRSNFINLAEFLAERAGFPFWYDQVNRNLGHLAQHTSGFLSRYQPDQVTDIRLPGFIPGRRAIMARYGEGESALTIFIMHLALGKRARLNQLDYISDFVNDSAHSILMGDLNCKADSDEMNLLFRKTKLHRPLSECHTFPSWRPHQPIDHILITSDLKVLDVKALSDTFSDHLPLVMDIELPEGLQLTEVKKTFQNIRRSV</sequence>
<dbReference type="GO" id="GO:0016020">
    <property type="term" value="C:membrane"/>
    <property type="evidence" value="ECO:0007669"/>
    <property type="project" value="GOC"/>
</dbReference>
<dbReference type="PANTHER" id="PTHR14859:SF15">
    <property type="entry name" value="ENDONUCLEASE_EXONUCLEASE_PHOSPHATASE DOMAIN-CONTAINING PROTEIN"/>
    <property type="match status" value="1"/>
</dbReference>
<proteinExistence type="predicted"/>
<protein>
    <recommendedName>
        <fullName evidence="1">Endonuclease/exonuclease/phosphatase domain-containing protein</fullName>
    </recommendedName>
</protein>
<dbReference type="Pfam" id="PF03372">
    <property type="entry name" value="Exo_endo_phos"/>
    <property type="match status" value="1"/>
</dbReference>
<organism evidence="2">
    <name type="scientific">hydrothermal vent metagenome</name>
    <dbReference type="NCBI Taxonomy" id="652676"/>
    <lineage>
        <taxon>unclassified sequences</taxon>
        <taxon>metagenomes</taxon>
        <taxon>ecological metagenomes</taxon>
    </lineage>
</organism>
<dbReference type="AlphaFoldDB" id="A0A3B0ZU85"/>
<evidence type="ECO:0000313" key="2">
    <source>
        <dbReference type="EMBL" id="VAW90952.1"/>
    </source>
</evidence>